<sequence length="355" mass="38486">MYLPGSKVPSVVIAAEMQMFPIDQVIIQGWPLLQAILKPGPQGGPFGAWWSHGGRWERGGGEAGIRWYQGGKGGEKGKKKKEKKEKKEKKKTERLAKGSNGVTPSKWAPSLGPGPLTSKKVKISVSKLRPKTPLVTQKAKFGIDVGLTPSESIKVYHPLAGPPPWSIPQVSAIDLIATPVNRLLDARPGPSSDPKDQIIKALEVCVASLEKQVERIPNLELQLSSMAWVIEALWEQVQGQLATHSFPTLFHRSLALPVLVSHQMQRLQLEMANSHLKSDFIALEAKGQPSSHLSLQLVSPSADGGKSAPSPLHLHMHQQPHLGVEMEDDTSGDTSDDNAGPPLPIPPPFRPGTTH</sequence>
<keyword evidence="3" id="KW-1185">Reference proteome</keyword>
<dbReference type="InParanoid" id="A0A0D0D3Q0"/>
<gene>
    <name evidence="2" type="ORF">PAXRUDRAFT_19746</name>
</gene>
<proteinExistence type="predicted"/>
<evidence type="ECO:0000313" key="3">
    <source>
        <dbReference type="Proteomes" id="UP000054538"/>
    </source>
</evidence>
<accession>A0A0D0D3Q0</accession>
<feature type="compositionally biased region" description="Low complexity" evidence="1">
    <location>
        <begin position="311"/>
        <end position="322"/>
    </location>
</feature>
<feature type="compositionally biased region" description="Pro residues" evidence="1">
    <location>
        <begin position="341"/>
        <end position="355"/>
    </location>
</feature>
<dbReference type="AlphaFoldDB" id="A0A0D0D3Q0"/>
<evidence type="ECO:0000313" key="2">
    <source>
        <dbReference type="EMBL" id="KIK74569.1"/>
    </source>
</evidence>
<dbReference type="HOGENOM" id="CLU_040073_4_0_1"/>
<organism evidence="2 3">
    <name type="scientific">Paxillus rubicundulus Ve08.2h10</name>
    <dbReference type="NCBI Taxonomy" id="930991"/>
    <lineage>
        <taxon>Eukaryota</taxon>
        <taxon>Fungi</taxon>
        <taxon>Dikarya</taxon>
        <taxon>Basidiomycota</taxon>
        <taxon>Agaricomycotina</taxon>
        <taxon>Agaricomycetes</taxon>
        <taxon>Agaricomycetidae</taxon>
        <taxon>Boletales</taxon>
        <taxon>Paxilineae</taxon>
        <taxon>Paxillaceae</taxon>
        <taxon>Paxillus</taxon>
    </lineage>
</organism>
<dbReference type="Proteomes" id="UP000054538">
    <property type="component" value="Unassembled WGS sequence"/>
</dbReference>
<feature type="region of interest" description="Disordered" evidence="1">
    <location>
        <begin position="61"/>
        <end position="114"/>
    </location>
</feature>
<protein>
    <submittedName>
        <fullName evidence="2">Unplaced genomic scaffold scaffold_3924, whole genome shotgun sequence</fullName>
    </submittedName>
</protein>
<evidence type="ECO:0000256" key="1">
    <source>
        <dbReference type="SAM" id="MobiDB-lite"/>
    </source>
</evidence>
<reference evidence="2 3" key="1">
    <citation type="submission" date="2014-04" db="EMBL/GenBank/DDBJ databases">
        <authorList>
            <consortium name="DOE Joint Genome Institute"/>
            <person name="Kuo A."/>
            <person name="Kohler A."/>
            <person name="Jargeat P."/>
            <person name="Nagy L.G."/>
            <person name="Floudas D."/>
            <person name="Copeland A."/>
            <person name="Barry K.W."/>
            <person name="Cichocki N."/>
            <person name="Veneault-Fourrey C."/>
            <person name="LaButti K."/>
            <person name="Lindquist E.A."/>
            <person name="Lipzen A."/>
            <person name="Lundell T."/>
            <person name="Morin E."/>
            <person name="Murat C."/>
            <person name="Sun H."/>
            <person name="Tunlid A."/>
            <person name="Henrissat B."/>
            <person name="Grigoriev I.V."/>
            <person name="Hibbett D.S."/>
            <person name="Martin F."/>
            <person name="Nordberg H.P."/>
            <person name="Cantor M.N."/>
            <person name="Hua S.X."/>
        </authorList>
    </citation>
    <scope>NUCLEOTIDE SEQUENCE [LARGE SCALE GENOMIC DNA]</scope>
    <source>
        <strain evidence="2 3">Ve08.2h10</strain>
    </source>
</reference>
<feature type="region of interest" description="Disordered" evidence="1">
    <location>
        <begin position="293"/>
        <end position="355"/>
    </location>
</feature>
<name>A0A0D0D3Q0_9AGAM</name>
<dbReference type="EMBL" id="KN828746">
    <property type="protein sequence ID" value="KIK74569.1"/>
    <property type="molecule type" value="Genomic_DNA"/>
</dbReference>
<feature type="compositionally biased region" description="Basic residues" evidence="1">
    <location>
        <begin position="77"/>
        <end position="89"/>
    </location>
</feature>
<reference evidence="3" key="2">
    <citation type="submission" date="2015-01" db="EMBL/GenBank/DDBJ databases">
        <title>Evolutionary Origins and Diversification of the Mycorrhizal Mutualists.</title>
        <authorList>
            <consortium name="DOE Joint Genome Institute"/>
            <consortium name="Mycorrhizal Genomics Consortium"/>
            <person name="Kohler A."/>
            <person name="Kuo A."/>
            <person name="Nagy L.G."/>
            <person name="Floudas D."/>
            <person name="Copeland A."/>
            <person name="Barry K.W."/>
            <person name="Cichocki N."/>
            <person name="Veneault-Fourrey C."/>
            <person name="LaButti K."/>
            <person name="Lindquist E.A."/>
            <person name="Lipzen A."/>
            <person name="Lundell T."/>
            <person name="Morin E."/>
            <person name="Murat C."/>
            <person name="Riley R."/>
            <person name="Ohm R."/>
            <person name="Sun H."/>
            <person name="Tunlid A."/>
            <person name="Henrissat B."/>
            <person name="Grigoriev I.V."/>
            <person name="Hibbett D.S."/>
            <person name="Martin F."/>
        </authorList>
    </citation>
    <scope>NUCLEOTIDE SEQUENCE [LARGE SCALE GENOMIC DNA]</scope>
    <source>
        <strain evidence="3">Ve08.2h10</strain>
    </source>
</reference>
<feature type="compositionally biased region" description="Acidic residues" evidence="1">
    <location>
        <begin position="325"/>
        <end position="336"/>
    </location>
</feature>